<evidence type="ECO:0000313" key="11">
    <source>
        <dbReference type="Proteomes" id="UP000235786"/>
    </source>
</evidence>
<keyword evidence="3" id="KW-0479">Metal-binding</keyword>
<keyword evidence="4" id="KW-0378">Hydrolase</keyword>
<dbReference type="InterPro" id="IPR001915">
    <property type="entry name" value="Peptidase_M48"/>
</dbReference>
<dbReference type="STRING" id="1149755.A0A2J6SCX2"/>
<proteinExistence type="predicted"/>
<evidence type="ECO:0000256" key="7">
    <source>
        <dbReference type="SAM" id="MobiDB-lite"/>
    </source>
</evidence>
<sequence length="480" mass="54098">MPSQPVQKLFRWVTRSQPSRWTKPPFRSGISTSYSHRFSSQAPNRLIWFKPTSPLFSQFQQPASPAKAIPASNARDVPKRSRVSFFIFGGVFTAVFLSGSLYVYYRSLFAKVPVTNRERMLWYDRNYDEELGWAAEHWLLVQQNARPRLEEDSEVVKLARDILAKLQETKLAKDLKLKLYVYEDYFEPYACSAPAREGGRIFLNTGEFLACENIDEIAGVMSHEIGHIIARHVTERNAAAALARSIAQLFGWNAALGSDLISWRAQEREADHIGLVLMAQAGFEPNARVQYFEKHHSKEKEMLNGRDPMPETMSTHPSHESRVQSLKALLPEATAIFEKKQRSADSIKDTWDAARVILVEGMQAANAQVEAAQQLAPEVLLLKIENRLARLEDTFMQLSEAVLKIGNGKEEVLGKTLYAVALNQTEEVVMARPGKAEEKRVEPETANGGKIEEAAPQEAMRATPEALLERKETSEEAGKL</sequence>
<keyword evidence="5" id="KW-0862">Zinc</keyword>
<keyword evidence="8" id="KW-0472">Membrane</keyword>
<evidence type="ECO:0000256" key="3">
    <source>
        <dbReference type="ARBA" id="ARBA00022723"/>
    </source>
</evidence>
<keyword evidence="8" id="KW-1133">Transmembrane helix</keyword>
<protein>
    <recommendedName>
        <fullName evidence="9">Peptidase M48 domain-containing protein</fullName>
    </recommendedName>
</protein>
<gene>
    <name evidence="10" type="ORF">L207DRAFT_505650</name>
</gene>
<keyword evidence="2" id="KW-0645">Protease</keyword>
<dbReference type="GO" id="GO:0004222">
    <property type="term" value="F:metalloendopeptidase activity"/>
    <property type="evidence" value="ECO:0007669"/>
    <property type="project" value="InterPro"/>
</dbReference>
<evidence type="ECO:0000256" key="1">
    <source>
        <dbReference type="ARBA" id="ARBA00001947"/>
    </source>
</evidence>
<dbReference type="PANTHER" id="PTHR22726:SF1">
    <property type="entry name" value="METALLOENDOPEPTIDASE OMA1, MITOCHONDRIAL"/>
    <property type="match status" value="1"/>
</dbReference>
<keyword evidence="6" id="KW-0482">Metalloprotease</keyword>
<comment type="cofactor">
    <cofactor evidence="1">
        <name>Zn(2+)</name>
        <dbReference type="ChEBI" id="CHEBI:29105"/>
    </cofactor>
</comment>
<dbReference type="Proteomes" id="UP000235786">
    <property type="component" value="Unassembled WGS sequence"/>
</dbReference>
<organism evidence="10 11">
    <name type="scientific">Hyaloscypha variabilis (strain UAMH 11265 / GT02V1 / F)</name>
    <name type="common">Meliniomyces variabilis</name>
    <dbReference type="NCBI Taxonomy" id="1149755"/>
    <lineage>
        <taxon>Eukaryota</taxon>
        <taxon>Fungi</taxon>
        <taxon>Dikarya</taxon>
        <taxon>Ascomycota</taxon>
        <taxon>Pezizomycotina</taxon>
        <taxon>Leotiomycetes</taxon>
        <taxon>Helotiales</taxon>
        <taxon>Hyaloscyphaceae</taxon>
        <taxon>Hyaloscypha</taxon>
        <taxon>Hyaloscypha variabilis</taxon>
    </lineage>
</organism>
<dbReference type="AlphaFoldDB" id="A0A2J6SCX2"/>
<dbReference type="OrthoDB" id="3564152at2759"/>
<evidence type="ECO:0000256" key="5">
    <source>
        <dbReference type="ARBA" id="ARBA00022833"/>
    </source>
</evidence>
<evidence type="ECO:0000256" key="6">
    <source>
        <dbReference type="ARBA" id="ARBA00023049"/>
    </source>
</evidence>
<dbReference type="GO" id="GO:0046872">
    <property type="term" value="F:metal ion binding"/>
    <property type="evidence" value="ECO:0007669"/>
    <property type="project" value="UniProtKB-KW"/>
</dbReference>
<feature type="compositionally biased region" description="Basic and acidic residues" evidence="7">
    <location>
        <begin position="467"/>
        <end position="480"/>
    </location>
</feature>
<feature type="transmembrane region" description="Helical" evidence="8">
    <location>
        <begin position="85"/>
        <end position="105"/>
    </location>
</feature>
<evidence type="ECO:0000256" key="4">
    <source>
        <dbReference type="ARBA" id="ARBA00022801"/>
    </source>
</evidence>
<dbReference type="Pfam" id="PF01435">
    <property type="entry name" value="Peptidase_M48"/>
    <property type="match status" value="1"/>
</dbReference>
<dbReference type="PANTHER" id="PTHR22726">
    <property type="entry name" value="METALLOENDOPEPTIDASE OMA1"/>
    <property type="match status" value="1"/>
</dbReference>
<dbReference type="InterPro" id="IPR051156">
    <property type="entry name" value="Mito/Outer_Membr_Metalloprot"/>
</dbReference>
<dbReference type="Gene3D" id="3.30.2010.10">
    <property type="entry name" value="Metalloproteases ('zincins'), catalytic domain"/>
    <property type="match status" value="1"/>
</dbReference>
<feature type="domain" description="Peptidase M48" evidence="9">
    <location>
        <begin position="177"/>
        <end position="328"/>
    </location>
</feature>
<name>A0A2J6SCX2_HYAVF</name>
<keyword evidence="11" id="KW-1185">Reference proteome</keyword>
<feature type="compositionally biased region" description="Basic and acidic residues" evidence="7">
    <location>
        <begin position="434"/>
        <end position="443"/>
    </location>
</feature>
<evidence type="ECO:0000256" key="8">
    <source>
        <dbReference type="SAM" id="Phobius"/>
    </source>
</evidence>
<dbReference type="GO" id="GO:0016020">
    <property type="term" value="C:membrane"/>
    <property type="evidence" value="ECO:0007669"/>
    <property type="project" value="TreeGrafter"/>
</dbReference>
<keyword evidence="8" id="KW-0812">Transmembrane</keyword>
<evidence type="ECO:0000313" key="10">
    <source>
        <dbReference type="EMBL" id="PMD48618.1"/>
    </source>
</evidence>
<accession>A0A2J6SCX2</accession>
<evidence type="ECO:0000259" key="9">
    <source>
        <dbReference type="Pfam" id="PF01435"/>
    </source>
</evidence>
<reference evidence="10 11" key="1">
    <citation type="submission" date="2016-04" db="EMBL/GenBank/DDBJ databases">
        <title>A degradative enzymes factory behind the ericoid mycorrhizal symbiosis.</title>
        <authorList>
            <consortium name="DOE Joint Genome Institute"/>
            <person name="Martino E."/>
            <person name="Morin E."/>
            <person name="Grelet G."/>
            <person name="Kuo A."/>
            <person name="Kohler A."/>
            <person name="Daghino S."/>
            <person name="Barry K."/>
            <person name="Choi C."/>
            <person name="Cichocki N."/>
            <person name="Clum A."/>
            <person name="Copeland A."/>
            <person name="Hainaut M."/>
            <person name="Haridas S."/>
            <person name="Labutti K."/>
            <person name="Lindquist E."/>
            <person name="Lipzen A."/>
            <person name="Khouja H.-R."/>
            <person name="Murat C."/>
            <person name="Ohm R."/>
            <person name="Olson A."/>
            <person name="Spatafora J."/>
            <person name="Veneault-Fourrey C."/>
            <person name="Henrissat B."/>
            <person name="Grigoriev I."/>
            <person name="Martin F."/>
            <person name="Perotto S."/>
        </authorList>
    </citation>
    <scope>NUCLEOTIDE SEQUENCE [LARGE SCALE GENOMIC DNA]</scope>
    <source>
        <strain evidence="10 11">F</strain>
    </source>
</reference>
<dbReference type="EMBL" id="KZ613937">
    <property type="protein sequence ID" value="PMD48618.1"/>
    <property type="molecule type" value="Genomic_DNA"/>
</dbReference>
<feature type="region of interest" description="Disordered" evidence="7">
    <location>
        <begin position="432"/>
        <end position="480"/>
    </location>
</feature>
<dbReference type="GO" id="GO:0051603">
    <property type="term" value="P:proteolysis involved in protein catabolic process"/>
    <property type="evidence" value="ECO:0007669"/>
    <property type="project" value="TreeGrafter"/>
</dbReference>
<dbReference type="CDD" id="cd07331">
    <property type="entry name" value="M48C_Oma1_like"/>
    <property type="match status" value="1"/>
</dbReference>
<evidence type="ECO:0000256" key="2">
    <source>
        <dbReference type="ARBA" id="ARBA00022670"/>
    </source>
</evidence>